<keyword evidence="4" id="KW-1185">Reference proteome</keyword>
<reference evidence="3" key="1">
    <citation type="journal article" date="2023" name="Mol. Phylogenet. Evol.">
        <title>Genome-scale phylogeny and comparative genomics of the fungal order Sordariales.</title>
        <authorList>
            <person name="Hensen N."/>
            <person name="Bonometti L."/>
            <person name="Westerberg I."/>
            <person name="Brannstrom I.O."/>
            <person name="Guillou S."/>
            <person name="Cros-Aarteil S."/>
            <person name="Calhoun S."/>
            <person name="Haridas S."/>
            <person name="Kuo A."/>
            <person name="Mondo S."/>
            <person name="Pangilinan J."/>
            <person name="Riley R."/>
            <person name="LaButti K."/>
            <person name="Andreopoulos B."/>
            <person name="Lipzen A."/>
            <person name="Chen C."/>
            <person name="Yan M."/>
            <person name="Daum C."/>
            <person name="Ng V."/>
            <person name="Clum A."/>
            <person name="Steindorff A."/>
            <person name="Ohm R.A."/>
            <person name="Martin F."/>
            <person name="Silar P."/>
            <person name="Natvig D.O."/>
            <person name="Lalanne C."/>
            <person name="Gautier V."/>
            <person name="Ament-Velasquez S.L."/>
            <person name="Kruys A."/>
            <person name="Hutchinson M.I."/>
            <person name="Powell A.J."/>
            <person name="Barry K."/>
            <person name="Miller A.N."/>
            <person name="Grigoriev I.V."/>
            <person name="Debuchy R."/>
            <person name="Gladieux P."/>
            <person name="Hiltunen Thoren M."/>
            <person name="Johannesson H."/>
        </authorList>
    </citation>
    <scope>NUCLEOTIDE SEQUENCE</scope>
    <source>
        <strain evidence="3">CBS 118394</strain>
    </source>
</reference>
<dbReference type="EMBL" id="JAUEDM010000001">
    <property type="protein sequence ID" value="KAK3329141.1"/>
    <property type="molecule type" value="Genomic_DNA"/>
</dbReference>
<gene>
    <name evidence="3" type="ORF">B0H66DRAFT_14482</name>
</gene>
<accession>A0AAE0IPX4</accession>
<feature type="transmembrane region" description="Helical" evidence="2">
    <location>
        <begin position="94"/>
        <end position="120"/>
    </location>
</feature>
<reference evidence="3" key="2">
    <citation type="submission" date="2023-06" db="EMBL/GenBank/DDBJ databases">
        <authorList>
            <consortium name="Lawrence Berkeley National Laboratory"/>
            <person name="Haridas S."/>
            <person name="Hensen N."/>
            <person name="Bonometti L."/>
            <person name="Westerberg I."/>
            <person name="Brannstrom I.O."/>
            <person name="Guillou S."/>
            <person name="Cros-Aarteil S."/>
            <person name="Calhoun S."/>
            <person name="Kuo A."/>
            <person name="Mondo S."/>
            <person name="Pangilinan J."/>
            <person name="Riley R."/>
            <person name="Labutti K."/>
            <person name="Andreopoulos B."/>
            <person name="Lipzen A."/>
            <person name="Chen C."/>
            <person name="Yanf M."/>
            <person name="Daum C."/>
            <person name="Ng V."/>
            <person name="Clum A."/>
            <person name="Steindorff A."/>
            <person name="Ohm R."/>
            <person name="Martin F."/>
            <person name="Silar P."/>
            <person name="Natvig D."/>
            <person name="Lalanne C."/>
            <person name="Gautier V."/>
            <person name="Ament-Velasquez S.L."/>
            <person name="Kruys A."/>
            <person name="Hutchinson M.I."/>
            <person name="Powell A.J."/>
            <person name="Barry K."/>
            <person name="Miller A.N."/>
            <person name="Grigoriev I.V."/>
            <person name="Debuchy R."/>
            <person name="Gladieux P."/>
            <person name="Thoren M.H."/>
            <person name="Johannesson H."/>
        </authorList>
    </citation>
    <scope>NUCLEOTIDE SEQUENCE</scope>
    <source>
        <strain evidence="3">CBS 118394</strain>
    </source>
</reference>
<keyword evidence="2" id="KW-0472">Membrane</keyword>
<feature type="region of interest" description="Disordered" evidence="1">
    <location>
        <begin position="321"/>
        <end position="387"/>
    </location>
</feature>
<keyword evidence="2" id="KW-0812">Transmembrane</keyword>
<proteinExistence type="predicted"/>
<feature type="transmembrane region" description="Helical" evidence="2">
    <location>
        <begin position="6"/>
        <end position="29"/>
    </location>
</feature>
<evidence type="ECO:0000313" key="4">
    <source>
        <dbReference type="Proteomes" id="UP001283341"/>
    </source>
</evidence>
<feature type="compositionally biased region" description="Low complexity" evidence="1">
    <location>
        <begin position="337"/>
        <end position="387"/>
    </location>
</feature>
<dbReference type="Proteomes" id="UP001283341">
    <property type="component" value="Unassembled WGS sequence"/>
</dbReference>
<evidence type="ECO:0000256" key="1">
    <source>
        <dbReference type="SAM" id="MobiDB-lite"/>
    </source>
</evidence>
<sequence length="387" mass="42274">MAFGILARLGTTLGLCVVALIPLITFWAFSLRRVYHQSKPLKMGHIFLKAAPPVLGTGILLLVISYAITIANVAGLDSSYGDTMTASSYLGVTGGFLCIVGDILITLALYLFGLAVLYIALANDKWWSLLRIDCLVGGAIFLILAIAFWGKRLSDLSNSSYYYGGDSGTRLYWIPVLIDLSLMLLTLGVFVLLLWTLSKLKQRGLGQSIGNIPVLLIVASVLWLLRCTYSAAVGIKDIADTWTQSESNASSVLFPVLDFWVSASVLAILTIVVRRPVWAELTGGGAINGPGMPGGQPLPQQPGFGAPIMVVYADGTTHYVQPQPQPQPQMYGVPGSQPQMYQQQQQQPGVYQQQPQQQQFMQQPYVQGQQYPQQVQQPHNVQTQQQQ</sequence>
<name>A0AAE0IPX4_9PEZI</name>
<evidence type="ECO:0000256" key="2">
    <source>
        <dbReference type="SAM" id="Phobius"/>
    </source>
</evidence>
<comment type="caution">
    <text evidence="3">The sequence shown here is derived from an EMBL/GenBank/DDBJ whole genome shotgun (WGS) entry which is preliminary data.</text>
</comment>
<feature type="transmembrane region" description="Helical" evidence="2">
    <location>
        <begin position="170"/>
        <end position="197"/>
    </location>
</feature>
<feature type="transmembrane region" description="Helical" evidence="2">
    <location>
        <begin position="132"/>
        <end position="150"/>
    </location>
</feature>
<keyword evidence="2" id="KW-1133">Transmembrane helix</keyword>
<feature type="transmembrane region" description="Helical" evidence="2">
    <location>
        <begin position="252"/>
        <end position="273"/>
    </location>
</feature>
<protein>
    <submittedName>
        <fullName evidence="3">Uncharacterized protein</fullName>
    </submittedName>
</protein>
<feature type="transmembrane region" description="Helical" evidence="2">
    <location>
        <begin position="50"/>
        <end position="74"/>
    </location>
</feature>
<feature type="transmembrane region" description="Helical" evidence="2">
    <location>
        <begin position="209"/>
        <end position="232"/>
    </location>
</feature>
<dbReference type="AlphaFoldDB" id="A0AAE0IPX4"/>
<organism evidence="3 4">
    <name type="scientific">Apodospora peruviana</name>
    <dbReference type="NCBI Taxonomy" id="516989"/>
    <lineage>
        <taxon>Eukaryota</taxon>
        <taxon>Fungi</taxon>
        <taxon>Dikarya</taxon>
        <taxon>Ascomycota</taxon>
        <taxon>Pezizomycotina</taxon>
        <taxon>Sordariomycetes</taxon>
        <taxon>Sordariomycetidae</taxon>
        <taxon>Sordariales</taxon>
        <taxon>Lasiosphaeriaceae</taxon>
        <taxon>Apodospora</taxon>
    </lineage>
</organism>
<evidence type="ECO:0000313" key="3">
    <source>
        <dbReference type="EMBL" id="KAK3329141.1"/>
    </source>
</evidence>